<evidence type="ECO:0000313" key="17">
    <source>
        <dbReference type="EMBL" id="GCC50135.1"/>
    </source>
</evidence>
<dbReference type="UniPathway" id="UPA00049">
    <property type="reaction ID" value="UER00062"/>
</dbReference>
<evidence type="ECO:0000256" key="13">
    <source>
        <dbReference type="ARBA" id="ARBA00048212"/>
    </source>
</evidence>
<comment type="catalytic activity">
    <reaction evidence="13">
        <text>L-valine + 2-oxoglutarate = 3-methyl-2-oxobutanoate + L-glutamate</text>
        <dbReference type="Rhea" id="RHEA:24813"/>
        <dbReference type="ChEBI" id="CHEBI:11851"/>
        <dbReference type="ChEBI" id="CHEBI:16810"/>
        <dbReference type="ChEBI" id="CHEBI:29985"/>
        <dbReference type="ChEBI" id="CHEBI:57762"/>
        <dbReference type="EC" id="2.6.1.42"/>
    </reaction>
</comment>
<accession>A0A401U5I0</accession>
<evidence type="ECO:0000256" key="6">
    <source>
        <dbReference type="ARBA" id="ARBA00009320"/>
    </source>
</evidence>
<comment type="pathway">
    <text evidence="3">Amino-acid biosynthesis; L-isoleucine biosynthesis; L-isoleucine from 2-oxobutanoate: step 4/4.</text>
</comment>
<evidence type="ECO:0000256" key="2">
    <source>
        <dbReference type="ARBA" id="ARBA00003109"/>
    </source>
</evidence>
<dbReference type="RefSeq" id="WP_127120789.1">
    <property type="nucleotide sequence ID" value="NZ_BHXQ01000001.1"/>
</dbReference>
<keyword evidence="12" id="KW-0100">Branched-chain amino acid biosynthesis</keyword>
<evidence type="ECO:0000313" key="18">
    <source>
        <dbReference type="Proteomes" id="UP000288227"/>
    </source>
</evidence>
<keyword evidence="8 17" id="KW-0032">Aminotransferase</keyword>
<comment type="pathway">
    <text evidence="4">Amino-acid biosynthesis; L-valine biosynthesis; L-valine from pyruvate: step 4/4.</text>
</comment>
<evidence type="ECO:0000256" key="11">
    <source>
        <dbReference type="ARBA" id="ARBA00022898"/>
    </source>
</evidence>
<dbReference type="GO" id="GO:0009097">
    <property type="term" value="P:isoleucine biosynthetic process"/>
    <property type="evidence" value="ECO:0007669"/>
    <property type="project" value="UniProtKB-UniPathway"/>
</dbReference>
<sequence length="354" mass="39746">MIATEKISIQKVSKSRLPEIDFSNIPFGKIYTDHMFLADYKEGEWQNFRIVPYGYMPISPATPALHYGQSIFEGMKAIKSKDGSAYVFRALDNWKRMNISAERMCMPYIPEELFMESLSALIELDRSWIPTAEGSSLYIRPFMYSADEYIGIRPSENFTFQIILCPVGSYYSTPVKVKIEKHYTRAVAGGTGFAKAGGNYGGAIYPAKMAQDKGYHQLVWTDGVEHKYIEESGTMNVMFVMDNTLITPALSDSILAGITRDSVLSLARHWGMKVEERRISVDELIAGLEKGIVTEAFGAGTAATIAHIELIGHEGKDYHLPPIEKREFSNRVYKELDAIKSGSQPDPFGWITKI</sequence>
<dbReference type="EMBL" id="BHXQ01000001">
    <property type="protein sequence ID" value="GCC50135.1"/>
    <property type="molecule type" value="Genomic_DNA"/>
</dbReference>
<name>A0A401U5I0_9BACT</name>
<evidence type="ECO:0000256" key="16">
    <source>
        <dbReference type="PIRSR" id="PIRSR006468-1"/>
    </source>
</evidence>
<dbReference type="Gene3D" id="3.20.10.10">
    <property type="entry name" value="D-amino Acid Aminotransferase, subunit A, domain 2"/>
    <property type="match status" value="1"/>
</dbReference>
<dbReference type="InterPro" id="IPR043132">
    <property type="entry name" value="BCAT-like_C"/>
</dbReference>
<comment type="caution">
    <text evidence="17">The sequence shown here is derived from an EMBL/GenBank/DDBJ whole genome shotgun (WGS) entry which is preliminary data.</text>
</comment>
<evidence type="ECO:0000256" key="8">
    <source>
        <dbReference type="ARBA" id="ARBA00022576"/>
    </source>
</evidence>
<dbReference type="AlphaFoldDB" id="A0A401U5I0"/>
<feature type="modified residue" description="N6-(pyridoxal phosphate)lysine" evidence="16">
    <location>
        <position position="195"/>
    </location>
</feature>
<evidence type="ECO:0000256" key="7">
    <source>
        <dbReference type="ARBA" id="ARBA00013053"/>
    </source>
</evidence>
<comment type="similarity">
    <text evidence="6">Belongs to the class-IV pyridoxal-phosphate-dependent aminotransferase family.</text>
</comment>
<proteinExistence type="inferred from homology"/>
<dbReference type="Pfam" id="PF01063">
    <property type="entry name" value="Aminotran_4"/>
    <property type="match status" value="1"/>
</dbReference>
<dbReference type="PANTHER" id="PTHR11825">
    <property type="entry name" value="SUBGROUP IIII AMINOTRANSFERASE"/>
    <property type="match status" value="1"/>
</dbReference>
<comment type="catalytic activity">
    <reaction evidence="15">
        <text>L-leucine + 2-oxoglutarate = 4-methyl-2-oxopentanoate + L-glutamate</text>
        <dbReference type="Rhea" id="RHEA:18321"/>
        <dbReference type="ChEBI" id="CHEBI:16810"/>
        <dbReference type="ChEBI" id="CHEBI:17865"/>
        <dbReference type="ChEBI" id="CHEBI:29985"/>
        <dbReference type="ChEBI" id="CHEBI:57427"/>
        <dbReference type="EC" id="2.6.1.42"/>
    </reaction>
</comment>
<organism evidence="17 18">
    <name type="scientific">Chryseotalea sanaruensis</name>
    <dbReference type="NCBI Taxonomy" id="2482724"/>
    <lineage>
        <taxon>Bacteria</taxon>
        <taxon>Pseudomonadati</taxon>
        <taxon>Bacteroidota</taxon>
        <taxon>Cytophagia</taxon>
        <taxon>Cytophagales</taxon>
        <taxon>Chryseotaleaceae</taxon>
        <taxon>Chryseotalea</taxon>
    </lineage>
</organism>
<evidence type="ECO:0000256" key="5">
    <source>
        <dbReference type="ARBA" id="ARBA00005072"/>
    </source>
</evidence>
<evidence type="ECO:0000256" key="12">
    <source>
        <dbReference type="ARBA" id="ARBA00023304"/>
    </source>
</evidence>
<keyword evidence="9" id="KW-0028">Amino-acid biosynthesis</keyword>
<comment type="function">
    <text evidence="2">Acts on leucine, isoleucine and valine.</text>
</comment>
<evidence type="ECO:0000256" key="14">
    <source>
        <dbReference type="ARBA" id="ARBA00048798"/>
    </source>
</evidence>
<dbReference type="Proteomes" id="UP000288227">
    <property type="component" value="Unassembled WGS sequence"/>
</dbReference>
<evidence type="ECO:0000256" key="3">
    <source>
        <dbReference type="ARBA" id="ARBA00004824"/>
    </source>
</evidence>
<dbReference type="PIRSF" id="PIRSF006468">
    <property type="entry name" value="BCAT1"/>
    <property type="match status" value="1"/>
</dbReference>
<evidence type="ECO:0000256" key="9">
    <source>
        <dbReference type="ARBA" id="ARBA00022605"/>
    </source>
</evidence>
<dbReference type="OrthoDB" id="9804984at2"/>
<reference evidence="17 18" key="1">
    <citation type="submission" date="2018-11" db="EMBL/GenBank/DDBJ databases">
        <title>Chryseotalea sanarue gen. nov., sp., nov., a member of the family Cytophagaceae, isolated from a brackish lake in Hamamatsu Japan.</title>
        <authorList>
            <person name="Maejima Y."/>
            <person name="Iino T."/>
            <person name="Muraguchi Y."/>
            <person name="Fukuda K."/>
            <person name="Ohkuma M."/>
            <person name="Moriuchi R."/>
            <person name="Dohra H."/>
            <person name="Kimbara K."/>
            <person name="Shintani M."/>
        </authorList>
    </citation>
    <scope>NUCLEOTIDE SEQUENCE [LARGE SCALE GENOMIC DNA]</scope>
    <source>
        <strain evidence="17 18">Ys</strain>
    </source>
</reference>
<comment type="pathway">
    <text evidence="5">Amino-acid biosynthesis; L-leucine biosynthesis; L-leucine from 3-methyl-2-oxobutanoate: step 4/4.</text>
</comment>
<comment type="catalytic activity">
    <reaction evidence="14">
        <text>L-isoleucine + 2-oxoglutarate = (S)-3-methyl-2-oxopentanoate + L-glutamate</text>
        <dbReference type="Rhea" id="RHEA:24801"/>
        <dbReference type="ChEBI" id="CHEBI:16810"/>
        <dbReference type="ChEBI" id="CHEBI:29985"/>
        <dbReference type="ChEBI" id="CHEBI:35146"/>
        <dbReference type="ChEBI" id="CHEBI:58045"/>
        <dbReference type="EC" id="2.6.1.42"/>
    </reaction>
</comment>
<keyword evidence="18" id="KW-1185">Reference proteome</keyword>
<evidence type="ECO:0000256" key="1">
    <source>
        <dbReference type="ARBA" id="ARBA00001933"/>
    </source>
</evidence>
<dbReference type="GO" id="GO:0009099">
    <property type="term" value="P:L-valine biosynthetic process"/>
    <property type="evidence" value="ECO:0007669"/>
    <property type="project" value="UniProtKB-UniPathway"/>
</dbReference>
<gene>
    <name evidence="17" type="ORF">SanaruYs_03500</name>
</gene>
<comment type="cofactor">
    <cofactor evidence="1">
        <name>pyridoxal 5'-phosphate</name>
        <dbReference type="ChEBI" id="CHEBI:597326"/>
    </cofactor>
</comment>
<dbReference type="NCBIfam" id="TIGR01123">
    <property type="entry name" value="ilvE_II"/>
    <property type="match status" value="1"/>
</dbReference>
<dbReference type="NCBIfam" id="NF009897">
    <property type="entry name" value="PRK13357.1"/>
    <property type="match status" value="1"/>
</dbReference>
<dbReference type="InterPro" id="IPR033939">
    <property type="entry name" value="BCAT_family"/>
</dbReference>
<keyword evidence="11" id="KW-0663">Pyridoxal phosphate</keyword>
<evidence type="ECO:0000256" key="4">
    <source>
        <dbReference type="ARBA" id="ARBA00004931"/>
    </source>
</evidence>
<dbReference type="UniPathway" id="UPA00048">
    <property type="reaction ID" value="UER00073"/>
</dbReference>
<dbReference type="Gene3D" id="3.30.470.10">
    <property type="match status" value="1"/>
</dbReference>
<dbReference type="EC" id="2.6.1.42" evidence="7"/>
<dbReference type="CDD" id="cd01557">
    <property type="entry name" value="BCAT_beta_family"/>
    <property type="match status" value="1"/>
</dbReference>
<dbReference type="InterPro" id="IPR001544">
    <property type="entry name" value="Aminotrans_IV"/>
</dbReference>
<dbReference type="InterPro" id="IPR005786">
    <property type="entry name" value="B_amino_transII"/>
</dbReference>
<dbReference type="GO" id="GO:0009098">
    <property type="term" value="P:L-leucine biosynthetic process"/>
    <property type="evidence" value="ECO:0007669"/>
    <property type="project" value="UniProtKB-UniPathway"/>
</dbReference>
<keyword evidence="10 17" id="KW-0808">Transferase</keyword>
<evidence type="ECO:0000256" key="15">
    <source>
        <dbReference type="ARBA" id="ARBA00049229"/>
    </source>
</evidence>
<dbReference type="InterPro" id="IPR036038">
    <property type="entry name" value="Aminotransferase-like"/>
</dbReference>
<dbReference type="UniPathway" id="UPA00047">
    <property type="reaction ID" value="UER00058"/>
</dbReference>
<evidence type="ECO:0000256" key="10">
    <source>
        <dbReference type="ARBA" id="ARBA00022679"/>
    </source>
</evidence>
<dbReference type="InterPro" id="IPR043131">
    <property type="entry name" value="BCAT-like_N"/>
</dbReference>
<protein>
    <recommendedName>
        <fullName evidence="7">branched-chain-amino-acid transaminase</fullName>
        <ecNumber evidence="7">2.6.1.42</ecNumber>
    </recommendedName>
</protein>
<dbReference type="GO" id="GO:0004084">
    <property type="term" value="F:branched-chain-amino-acid transaminase activity"/>
    <property type="evidence" value="ECO:0007669"/>
    <property type="project" value="UniProtKB-EC"/>
</dbReference>
<dbReference type="SUPFAM" id="SSF56752">
    <property type="entry name" value="D-aminoacid aminotransferase-like PLP-dependent enzymes"/>
    <property type="match status" value="1"/>
</dbReference>
<dbReference type="PANTHER" id="PTHR11825:SF44">
    <property type="entry name" value="BRANCHED-CHAIN-AMINO-ACID AMINOTRANSFERASE"/>
    <property type="match status" value="1"/>
</dbReference>